<protein>
    <submittedName>
        <fullName evidence="1">Uncharacterized protein</fullName>
    </submittedName>
</protein>
<gene>
    <name evidence="1" type="ORF">PXEA_LOCUS18109</name>
</gene>
<evidence type="ECO:0000313" key="1">
    <source>
        <dbReference type="EMBL" id="VEL24669.1"/>
    </source>
</evidence>
<keyword evidence="2" id="KW-1185">Reference proteome</keyword>
<dbReference type="Proteomes" id="UP000784294">
    <property type="component" value="Unassembled WGS sequence"/>
</dbReference>
<dbReference type="EMBL" id="CAAALY010068937">
    <property type="protein sequence ID" value="VEL24669.1"/>
    <property type="molecule type" value="Genomic_DNA"/>
</dbReference>
<reference evidence="1" key="1">
    <citation type="submission" date="2018-11" db="EMBL/GenBank/DDBJ databases">
        <authorList>
            <consortium name="Pathogen Informatics"/>
        </authorList>
    </citation>
    <scope>NUCLEOTIDE SEQUENCE</scope>
</reference>
<name>A0A3S5CIP8_9PLAT</name>
<dbReference type="AlphaFoldDB" id="A0A3S5CIP8"/>
<comment type="caution">
    <text evidence="1">The sequence shown here is derived from an EMBL/GenBank/DDBJ whole genome shotgun (WGS) entry which is preliminary data.</text>
</comment>
<proteinExistence type="predicted"/>
<sequence length="114" mass="13191">MWGRVISRQPKEHNANHLVWGLDSRMASTKPSPKSGRYMYCLNRQLSDCPIDSLSDQQCGLTQFLLPAMTHNTSLQDRQKTSTSSAWAWPEKRHLTLFYFTVGYHMLCNSLTHF</sequence>
<evidence type="ECO:0000313" key="2">
    <source>
        <dbReference type="Proteomes" id="UP000784294"/>
    </source>
</evidence>
<accession>A0A3S5CIP8</accession>
<organism evidence="1 2">
    <name type="scientific">Protopolystoma xenopodis</name>
    <dbReference type="NCBI Taxonomy" id="117903"/>
    <lineage>
        <taxon>Eukaryota</taxon>
        <taxon>Metazoa</taxon>
        <taxon>Spiralia</taxon>
        <taxon>Lophotrochozoa</taxon>
        <taxon>Platyhelminthes</taxon>
        <taxon>Monogenea</taxon>
        <taxon>Polyopisthocotylea</taxon>
        <taxon>Polystomatidea</taxon>
        <taxon>Polystomatidae</taxon>
        <taxon>Protopolystoma</taxon>
    </lineage>
</organism>